<evidence type="ECO:0000256" key="6">
    <source>
        <dbReference type="ARBA" id="ARBA00022692"/>
    </source>
</evidence>
<evidence type="ECO:0000256" key="3">
    <source>
        <dbReference type="ARBA" id="ARBA00022428"/>
    </source>
</evidence>
<dbReference type="Gene3D" id="1.10.357.140">
    <property type="entry name" value="UbiA prenyltransferase"/>
    <property type="match status" value="1"/>
</dbReference>
<evidence type="ECO:0000313" key="11">
    <source>
        <dbReference type="Proteomes" id="UP000539350"/>
    </source>
</evidence>
<reference evidence="10 11" key="1">
    <citation type="submission" date="2020-07" db="EMBL/GenBank/DDBJ databases">
        <title>Halieaceae bacterium, F7430, whole genome shotgun sequencing project.</title>
        <authorList>
            <person name="Jiang S."/>
            <person name="Liu Z.W."/>
            <person name="Du Z.J."/>
        </authorList>
    </citation>
    <scope>NUCLEOTIDE SEQUENCE [LARGE SCALE GENOMIC DNA]</scope>
    <source>
        <strain evidence="10 11">F7430</strain>
    </source>
</reference>
<feature type="transmembrane region" description="Helical" evidence="9">
    <location>
        <begin position="117"/>
        <end position="136"/>
    </location>
</feature>
<dbReference type="InterPro" id="IPR026046">
    <property type="entry name" value="UBIAD1"/>
</dbReference>
<evidence type="ECO:0000256" key="9">
    <source>
        <dbReference type="SAM" id="Phobius"/>
    </source>
</evidence>
<evidence type="ECO:0000256" key="4">
    <source>
        <dbReference type="ARBA" id="ARBA00022475"/>
    </source>
</evidence>
<dbReference type="InterPro" id="IPR000537">
    <property type="entry name" value="UbiA_prenyltransferase"/>
</dbReference>
<feature type="transmembrane region" description="Helical" evidence="9">
    <location>
        <begin position="39"/>
        <end position="56"/>
    </location>
</feature>
<dbReference type="EMBL" id="JACFXU010000011">
    <property type="protein sequence ID" value="MBA6411699.1"/>
    <property type="molecule type" value="Genomic_DNA"/>
</dbReference>
<evidence type="ECO:0000313" key="10">
    <source>
        <dbReference type="EMBL" id="MBA6411699.1"/>
    </source>
</evidence>
<keyword evidence="7 9" id="KW-1133">Transmembrane helix</keyword>
<dbReference type="UniPathway" id="UPA00079"/>
<dbReference type="Proteomes" id="UP000539350">
    <property type="component" value="Unassembled WGS sequence"/>
</dbReference>
<evidence type="ECO:0000256" key="2">
    <source>
        <dbReference type="ARBA" id="ARBA00004863"/>
    </source>
</evidence>
<comment type="subcellular location">
    <subcellularLocation>
        <location evidence="1">Membrane</location>
        <topology evidence="1">Multi-pass membrane protein</topology>
    </subcellularLocation>
</comment>
<dbReference type="GO" id="GO:0016020">
    <property type="term" value="C:membrane"/>
    <property type="evidence" value="ECO:0007669"/>
    <property type="project" value="UniProtKB-SubCell"/>
</dbReference>
<keyword evidence="3" id="KW-0474">Menaquinone biosynthesis</keyword>
<dbReference type="GO" id="GO:0009234">
    <property type="term" value="P:menaquinone biosynthetic process"/>
    <property type="evidence" value="ECO:0007669"/>
    <property type="project" value="UniProtKB-UniPathway"/>
</dbReference>
<dbReference type="GO" id="GO:0004659">
    <property type="term" value="F:prenyltransferase activity"/>
    <property type="evidence" value="ECO:0007669"/>
    <property type="project" value="InterPro"/>
</dbReference>
<dbReference type="Pfam" id="PF01040">
    <property type="entry name" value="UbiA"/>
    <property type="match status" value="1"/>
</dbReference>
<feature type="transmembrane region" description="Helical" evidence="9">
    <location>
        <begin position="142"/>
        <end position="159"/>
    </location>
</feature>
<dbReference type="InterPro" id="IPR044878">
    <property type="entry name" value="UbiA_sf"/>
</dbReference>
<organism evidence="10 11">
    <name type="scientific">Sediminihaliea albiluteola</name>
    <dbReference type="NCBI Taxonomy" id="2758564"/>
    <lineage>
        <taxon>Bacteria</taxon>
        <taxon>Pseudomonadati</taxon>
        <taxon>Pseudomonadota</taxon>
        <taxon>Gammaproteobacteria</taxon>
        <taxon>Cellvibrionales</taxon>
        <taxon>Halieaceae</taxon>
        <taxon>Sediminihaliea</taxon>
    </lineage>
</organism>
<dbReference type="RefSeq" id="WP_182168558.1">
    <property type="nucleotide sequence ID" value="NZ_JACFXU010000011.1"/>
</dbReference>
<name>A0A7W2TTI7_9GAMM</name>
<evidence type="ECO:0000256" key="5">
    <source>
        <dbReference type="ARBA" id="ARBA00022679"/>
    </source>
</evidence>
<keyword evidence="6 9" id="KW-0812">Transmembrane</keyword>
<dbReference type="PANTHER" id="PTHR13929:SF0">
    <property type="entry name" value="UBIA PRENYLTRANSFERASE DOMAIN-CONTAINING PROTEIN 1"/>
    <property type="match status" value="1"/>
</dbReference>
<keyword evidence="4" id="KW-1003">Cell membrane</keyword>
<proteinExistence type="predicted"/>
<dbReference type="GO" id="GO:0042371">
    <property type="term" value="P:vitamin K biosynthetic process"/>
    <property type="evidence" value="ECO:0007669"/>
    <property type="project" value="TreeGrafter"/>
</dbReference>
<dbReference type="PANTHER" id="PTHR13929">
    <property type="entry name" value="1,4-DIHYDROXY-2-NAPHTHOATE OCTAPRENYLTRANSFERASE"/>
    <property type="match status" value="1"/>
</dbReference>
<evidence type="ECO:0000256" key="8">
    <source>
        <dbReference type="ARBA" id="ARBA00023136"/>
    </source>
</evidence>
<accession>A0A7W2TTI7</accession>
<comment type="pathway">
    <text evidence="2">Quinol/quinone metabolism; menaquinone biosynthesis.</text>
</comment>
<keyword evidence="5 10" id="KW-0808">Transferase</keyword>
<comment type="caution">
    <text evidence="10">The sequence shown here is derived from an EMBL/GenBank/DDBJ whole genome shotgun (WGS) entry which is preliminary data.</text>
</comment>
<protein>
    <submittedName>
        <fullName evidence="10">Prenyltransferase</fullName>
    </submittedName>
</protein>
<feature type="transmembrane region" description="Helical" evidence="9">
    <location>
        <begin position="171"/>
        <end position="189"/>
    </location>
</feature>
<gene>
    <name evidence="10" type="ORF">H2508_01045</name>
</gene>
<dbReference type="AlphaFoldDB" id="A0A7W2TTI7"/>
<evidence type="ECO:0000256" key="1">
    <source>
        <dbReference type="ARBA" id="ARBA00004141"/>
    </source>
</evidence>
<keyword evidence="11" id="KW-1185">Reference proteome</keyword>
<dbReference type="CDD" id="cd13962">
    <property type="entry name" value="PT_UbiA_UBIAD1"/>
    <property type="match status" value="1"/>
</dbReference>
<keyword evidence="8 9" id="KW-0472">Membrane</keyword>
<evidence type="ECO:0000256" key="7">
    <source>
        <dbReference type="ARBA" id="ARBA00022989"/>
    </source>
</evidence>
<sequence length="332" mass="36988">MINLKAWGRALQQMQKLSPDEWQALDPISKWLIACRAPVLFMTFTAAALGGLLAWRDAVFHWGPWLATAAGLMLAHATNNLLNDYTDSRRGIDKNNYYRNQYAVQVLEDGLMTLRQFWLYTGITGGSAVLLGAWLVSQQGGLTLELMLAGMFFALFYTWPLKYFGLGEPAVLLVWGPLMVGGSYYVLAGSWSWELTWVSIVFALGPTTVLFGKHTDKLAADADKGVNTLPVIIGESASRITVLAMICAQYLLCGYLVLSTDFGWPLLLVFANLGHLPRLIRTFLKPKPDFAPPYYPAGVWPLWFSAHSFNHTRRFTTLFLIGVIADTLLQSI</sequence>